<name>A0A2I1G4G7_9GLOM</name>
<evidence type="ECO:0000313" key="2">
    <source>
        <dbReference type="Proteomes" id="UP000234323"/>
    </source>
</evidence>
<keyword evidence="2" id="KW-1185">Reference proteome</keyword>
<dbReference type="Proteomes" id="UP000234323">
    <property type="component" value="Unassembled WGS sequence"/>
</dbReference>
<dbReference type="AlphaFoldDB" id="A0A2I1G4G7"/>
<sequence length="74" mass="8268">MNIGRVNSGYYNNALYEHSSYGFNFGSGTLRMDSNQTICVCSSSYYDNGNNILSPYNGTNFVPEEIEVFKITTS</sequence>
<protein>
    <recommendedName>
        <fullName evidence="3">TLDc domain-containing protein</fullName>
    </recommendedName>
</protein>
<organism evidence="1 2">
    <name type="scientific">Rhizophagus irregularis</name>
    <dbReference type="NCBI Taxonomy" id="588596"/>
    <lineage>
        <taxon>Eukaryota</taxon>
        <taxon>Fungi</taxon>
        <taxon>Fungi incertae sedis</taxon>
        <taxon>Mucoromycota</taxon>
        <taxon>Glomeromycotina</taxon>
        <taxon>Glomeromycetes</taxon>
        <taxon>Glomerales</taxon>
        <taxon>Glomeraceae</taxon>
        <taxon>Rhizophagus</taxon>
    </lineage>
</organism>
<gene>
    <name evidence="1" type="ORF">RhiirA4_396116</name>
</gene>
<dbReference type="EMBL" id="LLXI01000154">
    <property type="protein sequence ID" value="PKY41535.1"/>
    <property type="molecule type" value="Genomic_DNA"/>
</dbReference>
<accession>A0A2I1G4G7</accession>
<evidence type="ECO:0008006" key="3">
    <source>
        <dbReference type="Google" id="ProtNLM"/>
    </source>
</evidence>
<proteinExistence type="predicted"/>
<evidence type="ECO:0000313" key="1">
    <source>
        <dbReference type="EMBL" id="PKY41535.1"/>
    </source>
</evidence>
<comment type="caution">
    <text evidence="1">The sequence shown here is derived from an EMBL/GenBank/DDBJ whole genome shotgun (WGS) entry which is preliminary data.</text>
</comment>
<reference evidence="1 2" key="1">
    <citation type="submission" date="2015-10" db="EMBL/GenBank/DDBJ databases">
        <title>Genome analyses suggest a sexual origin of heterokaryosis in a supposedly ancient asexual fungus.</title>
        <authorList>
            <person name="Ropars J."/>
            <person name="Sedzielewska K."/>
            <person name="Noel J."/>
            <person name="Charron P."/>
            <person name="Farinelli L."/>
            <person name="Marton T."/>
            <person name="Kruger M."/>
            <person name="Pelin A."/>
            <person name="Brachmann A."/>
            <person name="Corradi N."/>
        </authorList>
    </citation>
    <scope>NUCLEOTIDE SEQUENCE [LARGE SCALE GENOMIC DNA]</scope>
    <source>
        <strain evidence="1 2">A4</strain>
    </source>
</reference>